<dbReference type="Pfam" id="PF11153">
    <property type="entry name" value="DUF2931"/>
    <property type="match status" value="1"/>
</dbReference>
<evidence type="ECO:0000313" key="1">
    <source>
        <dbReference type="EMBL" id="MFD2908243.1"/>
    </source>
</evidence>
<comment type="caution">
    <text evidence="1">The sequence shown here is derived from an EMBL/GenBank/DDBJ whole genome shotgun (WGS) entry which is preliminary data.</text>
</comment>
<gene>
    <name evidence="1" type="ORF">ACFSX9_05795</name>
</gene>
<name>A0ABW5Z738_9FLAO</name>
<proteinExistence type="predicted"/>
<keyword evidence="2" id="KW-1185">Reference proteome</keyword>
<dbReference type="RefSeq" id="WP_379805589.1">
    <property type="nucleotide sequence ID" value="NZ_JBHUOL010000011.1"/>
</dbReference>
<dbReference type="InterPro" id="IPR021326">
    <property type="entry name" value="DUF2931"/>
</dbReference>
<protein>
    <submittedName>
        <fullName evidence="1">DUF2931 family protein</fullName>
    </submittedName>
</protein>
<evidence type="ECO:0000313" key="2">
    <source>
        <dbReference type="Proteomes" id="UP001597549"/>
    </source>
</evidence>
<organism evidence="1 2">
    <name type="scientific">Flavobacterium ardleyense</name>
    <dbReference type="NCBI Taxonomy" id="2038737"/>
    <lineage>
        <taxon>Bacteria</taxon>
        <taxon>Pseudomonadati</taxon>
        <taxon>Bacteroidota</taxon>
        <taxon>Flavobacteriia</taxon>
        <taxon>Flavobacteriales</taxon>
        <taxon>Flavobacteriaceae</taxon>
        <taxon>Flavobacterium</taxon>
    </lineage>
</organism>
<reference evidence="2" key="1">
    <citation type="journal article" date="2019" name="Int. J. Syst. Evol. Microbiol.">
        <title>The Global Catalogue of Microorganisms (GCM) 10K type strain sequencing project: providing services to taxonomists for standard genome sequencing and annotation.</title>
        <authorList>
            <consortium name="The Broad Institute Genomics Platform"/>
            <consortium name="The Broad Institute Genome Sequencing Center for Infectious Disease"/>
            <person name="Wu L."/>
            <person name="Ma J."/>
        </authorList>
    </citation>
    <scope>NUCLEOTIDE SEQUENCE [LARGE SCALE GENOMIC DNA]</scope>
    <source>
        <strain evidence="2">KCTC 52644</strain>
    </source>
</reference>
<dbReference type="EMBL" id="JBHUOL010000011">
    <property type="protein sequence ID" value="MFD2908243.1"/>
    <property type="molecule type" value="Genomic_DNA"/>
</dbReference>
<accession>A0ABW5Z738</accession>
<sequence length="315" mass="36835">MKKYEWIPTSNAPELYPTEMVSSRITLEDGNSSYIPGSGINKNGWGNSGPFHSQGANLKAVPVKLAITWASYLENKFYQGSWDLPVARIKELFEKGTISWRNNLPSTYSEVRVGCAPGGVVVVWMYGDDQQIEIARFQAEETHIDLKVFVPGNPSLTEKEYFDIMESAPEAYENMKKNGIQYDIWDVYRKKYTWRTRIEIPNHSFERIRIDMFNGELETIFNGVDTQNEFKERGIPRLLSFAFENNKGIQTIFQVKYFDEEEVFNLFKQVDETKPIEIVLRMNEDLTNRNLILKQEEKEFPIRKIDLDNMWEYKN</sequence>
<dbReference type="Proteomes" id="UP001597549">
    <property type="component" value="Unassembled WGS sequence"/>
</dbReference>